<evidence type="ECO:0000256" key="3">
    <source>
        <dbReference type="HAMAP-Rule" id="MF_01009"/>
    </source>
</evidence>
<dbReference type="InterPro" id="IPR050229">
    <property type="entry name" value="GlpE_sulfurtransferase"/>
</dbReference>
<dbReference type="RefSeq" id="WP_237445269.1">
    <property type="nucleotide sequence ID" value="NZ_CAKLPX010000003.1"/>
</dbReference>
<name>A0ABM9AHI8_9GAMM</name>
<sequence length="104" mass="11673">MSFECISIEEAQQIIAEGNVTIADVRDEASFRQSHIANAHSLNNSTLELFVEDTDKALPLIVYCYHGHSSQGAAQYLSQQGFNPVYSMDGGFEQWRQEYPVVND</sequence>
<dbReference type="Pfam" id="PF00581">
    <property type="entry name" value="Rhodanese"/>
    <property type="match status" value="1"/>
</dbReference>
<dbReference type="PANTHER" id="PTHR43031:SF6">
    <property type="entry name" value="THIOSULFATE SULFURTRANSFERASE GLPE"/>
    <property type="match status" value="1"/>
</dbReference>
<dbReference type="SUPFAM" id="SSF52821">
    <property type="entry name" value="Rhodanese/Cell cycle control phosphatase"/>
    <property type="match status" value="1"/>
</dbReference>
<dbReference type="CDD" id="cd01444">
    <property type="entry name" value="GlpE_ST"/>
    <property type="match status" value="1"/>
</dbReference>
<accession>A0ABM9AHI8</accession>
<dbReference type="Proteomes" id="UP000838100">
    <property type="component" value="Unassembled WGS sequence"/>
</dbReference>
<comment type="subcellular location">
    <subcellularLocation>
        <location evidence="3">Cytoplasm</location>
    </subcellularLocation>
</comment>
<feature type="active site" description="Cysteine persulfide intermediate" evidence="3">
    <location>
        <position position="64"/>
    </location>
</feature>
<comment type="function">
    <text evidence="3">Transferase that catalyzes the transfer of sulfur from thiosulfate to thiophilic acceptors such as cyanide or dithiols. May function in a CysM-independent thiosulfate assimilation pathway by catalyzing the conversion of thiosulfate to sulfite, which can then be used for L-cysteine biosynthesis.</text>
</comment>
<proteinExistence type="inferred from homology"/>
<dbReference type="GO" id="GO:0004792">
    <property type="term" value="F:thiosulfate-cyanide sulfurtransferase activity"/>
    <property type="evidence" value="ECO:0007669"/>
    <property type="project" value="UniProtKB-EC"/>
</dbReference>
<comment type="catalytic activity">
    <reaction evidence="3">
        <text>thiosulfate + hydrogen cyanide = thiocyanate + sulfite + 2 H(+)</text>
        <dbReference type="Rhea" id="RHEA:16881"/>
        <dbReference type="ChEBI" id="CHEBI:15378"/>
        <dbReference type="ChEBI" id="CHEBI:17359"/>
        <dbReference type="ChEBI" id="CHEBI:18022"/>
        <dbReference type="ChEBI" id="CHEBI:18407"/>
        <dbReference type="ChEBI" id="CHEBI:33542"/>
        <dbReference type="EC" id="2.8.1.1"/>
    </reaction>
</comment>
<dbReference type="Gene3D" id="3.40.250.10">
    <property type="entry name" value="Rhodanese-like domain"/>
    <property type="match status" value="1"/>
</dbReference>
<dbReference type="PANTHER" id="PTHR43031">
    <property type="entry name" value="FAD-DEPENDENT OXIDOREDUCTASE"/>
    <property type="match status" value="1"/>
</dbReference>
<evidence type="ECO:0000256" key="2">
    <source>
        <dbReference type="ARBA" id="ARBA00022679"/>
    </source>
</evidence>
<dbReference type="NCBIfam" id="NF001195">
    <property type="entry name" value="PRK00162.1"/>
    <property type="match status" value="1"/>
</dbReference>
<evidence type="ECO:0000259" key="4">
    <source>
        <dbReference type="PROSITE" id="PS50206"/>
    </source>
</evidence>
<dbReference type="HAMAP" id="MF_01009">
    <property type="entry name" value="Thiosulf_sulfurtr"/>
    <property type="match status" value="1"/>
</dbReference>
<dbReference type="InterPro" id="IPR001763">
    <property type="entry name" value="Rhodanese-like_dom"/>
</dbReference>
<gene>
    <name evidence="3 5" type="primary">glpE</name>
    <name evidence="5" type="ORF">SIN8267_02721</name>
</gene>
<evidence type="ECO:0000313" key="6">
    <source>
        <dbReference type="Proteomes" id="UP000838100"/>
    </source>
</evidence>
<comment type="caution">
    <text evidence="5">The sequence shown here is derived from an EMBL/GenBank/DDBJ whole genome shotgun (WGS) entry which is preliminary data.</text>
</comment>
<dbReference type="SMART" id="SM00450">
    <property type="entry name" value="RHOD"/>
    <property type="match status" value="1"/>
</dbReference>
<keyword evidence="2 3" id="KW-0808">Transferase</keyword>
<organism evidence="5 6">
    <name type="scientific">Sinobacterium norvegicum</name>
    <dbReference type="NCBI Taxonomy" id="1641715"/>
    <lineage>
        <taxon>Bacteria</taxon>
        <taxon>Pseudomonadati</taxon>
        <taxon>Pseudomonadota</taxon>
        <taxon>Gammaproteobacteria</taxon>
        <taxon>Cellvibrionales</taxon>
        <taxon>Spongiibacteraceae</taxon>
        <taxon>Sinobacterium</taxon>
    </lineage>
</organism>
<keyword evidence="6" id="KW-1185">Reference proteome</keyword>
<keyword evidence="1 3" id="KW-0963">Cytoplasm</keyword>
<dbReference type="EC" id="2.8.1.1" evidence="3"/>
<dbReference type="InterPro" id="IPR023695">
    <property type="entry name" value="Thiosulf_sulfurTrfase"/>
</dbReference>
<feature type="domain" description="Rhodanese" evidence="4">
    <location>
        <begin position="16"/>
        <end position="104"/>
    </location>
</feature>
<reference evidence="5" key="1">
    <citation type="submission" date="2021-12" db="EMBL/GenBank/DDBJ databases">
        <authorList>
            <person name="Rodrigo-Torres L."/>
            <person name="Arahal R. D."/>
            <person name="Lucena T."/>
        </authorList>
    </citation>
    <scope>NUCLEOTIDE SEQUENCE</scope>
    <source>
        <strain evidence="5">CECT 8267</strain>
    </source>
</reference>
<dbReference type="EMBL" id="CAKLPX010000003">
    <property type="protein sequence ID" value="CAH0992588.1"/>
    <property type="molecule type" value="Genomic_DNA"/>
</dbReference>
<evidence type="ECO:0000313" key="5">
    <source>
        <dbReference type="EMBL" id="CAH0992588.1"/>
    </source>
</evidence>
<evidence type="ECO:0000256" key="1">
    <source>
        <dbReference type="ARBA" id="ARBA00022490"/>
    </source>
</evidence>
<protein>
    <recommendedName>
        <fullName evidence="3">Thiosulfate sulfurtransferase GlpE</fullName>
        <ecNumber evidence="3">2.8.1.1</ecNumber>
    </recommendedName>
</protein>
<comment type="similarity">
    <text evidence="3">Belongs to the GlpE family.</text>
</comment>
<comment type="catalytic activity">
    <reaction evidence="3">
        <text>thiosulfate + [thioredoxin]-dithiol = [thioredoxin]-disulfide + hydrogen sulfide + sulfite + 2 H(+)</text>
        <dbReference type="Rhea" id="RHEA:83859"/>
        <dbReference type="Rhea" id="RHEA-COMP:10698"/>
        <dbReference type="Rhea" id="RHEA-COMP:10700"/>
        <dbReference type="ChEBI" id="CHEBI:15378"/>
        <dbReference type="ChEBI" id="CHEBI:17359"/>
        <dbReference type="ChEBI" id="CHEBI:29919"/>
        <dbReference type="ChEBI" id="CHEBI:29950"/>
        <dbReference type="ChEBI" id="CHEBI:33542"/>
        <dbReference type="ChEBI" id="CHEBI:50058"/>
    </reaction>
</comment>
<dbReference type="PROSITE" id="PS50206">
    <property type="entry name" value="RHODANESE_3"/>
    <property type="match status" value="1"/>
</dbReference>
<dbReference type="InterPro" id="IPR036873">
    <property type="entry name" value="Rhodanese-like_dom_sf"/>
</dbReference>